<gene>
    <name evidence="1" type="ORF">SAMN05421881_10645</name>
</gene>
<dbReference type="Proteomes" id="UP000198640">
    <property type="component" value="Unassembled WGS sequence"/>
</dbReference>
<proteinExistence type="predicted"/>
<name>A0A1H3MSW8_9PROT</name>
<evidence type="ECO:0000313" key="1">
    <source>
        <dbReference type="EMBL" id="SDY79540.1"/>
    </source>
</evidence>
<dbReference type="RefSeq" id="WP_143032338.1">
    <property type="nucleotide sequence ID" value="NZ_FNOY01000064.1"/>
</dbReference>
<organism evidence="1 2">
    <name type="scientific">Nitrosomonas halophila</name>
    <dbReference type="NCBI Taxonomy" id="44576"/>
    <lineage>
        <taxon>Bacteria</taxon>
        <taxon>Pseudomonadati</taxon>
        <taxon>Pseudomonadota</taxon>
        <taxon>Betaproteobacteria</taxon>
        <taxon>Nitrosomonadales</taxon>
        <taxon>Nitrosomonadaceae</taxon>
        <taxon>Nitrosomonas</taxon>
    </lineage>
</organism>
<keyword evidence="2" id="KW-1185">Reference proteome</keyword>
<evidence type="ECO:0000313" key="2">
    <source>
        <dbReference type="Proteomes" id="UP000198640"/>
    </source>
</evidence>
<protein>
    <submittedName>
        <fullName evidence="1">Uncharacterized protein</fullName>
    </submittedName>
</protein>
<sequence>MVRTEHSASLKLYDQYAQDIVNRGYGEKFAIDHSAIWREVRNRAGYLDSVYFEIDYFISQMIKIHSIAHSGKNKVSAFSSLLDHFSMRTAGPTKQEIVSEILSHLPTSMAASCSELTERSSATVPFQKSFEYLTLIRNSLHNNGFATKNMNNLVIGPFEYKGIVENQSLQCMDIPNLVVLILQMVNCIEQLCERSVAKITAPQNDPHLEFMKSQLGFYP</sequence>
<dbReference type="AlphaFoldDB" id="A0A1H3MSW8"/>
<dbReference type="EMBL" id="FNOY01000064">
    <property type="protein sequence ID" value="SDY79540.1"/>
    <property type="molecule type" value="Genomic_DNA"/>
</dbReference>
<dbReference type="OrthoDB" id="9826890at2"/>
<accession>A0A1H3MSW8</accession>
<reference evidence="1 2" key="1">
    <citation type="submission" date="2016-10" db="EMBL/GenBank/DDBJ databases">
        <authorList>
            <person name="de Groot N.N."/>
        </authorList>
    </citation>
    <scope>NUCLEOTIDE SEQUENCE [LARGE SCALE GENOMIC DNA]</scope>
    <source>
        <strain evidence="1 2">Nm1</strain>
    </source>
</reference>